<evidence type="ECO:0000313" key="2">
    <source>
        <dbReference type="EMBL" id="ASJ01615.1"/>
    </source>
</evidence>
<proteinExistence type="predicted"/>
<dbReference type="EMBL" id="CP014855">
    <property type="protein sequence ID" value="ASJ01615.1"/>
    <property type="molecule type" value="Genomic_DNA"/>
</dbReference>
<gene>
    <name evidence="2" type="ORF">A3K92_09030</name>
</gene>
<protein>
    <submittedName>
        <fullName evidence="2">Uncharacterized protein</fullName>
    </submittedName>
</protein>
<evidence type="ECO:0000256" key="1">
    <source>
        <dbReference type="SAM" id="Phobius"/>
    </source>
</evidence>
<dbReference type="Proteomes" id="UP000250134">
    <property type="component" value="Chromosome"/>
</dbReference>
<keyword evidence="1" id="KW-0812">Transmembrane</keyword>
<organism evidence="2 3">
    <name type="scientific">Thermococcus gorgonarius</name>
    <dbReference type="NCBI Taxonomy" id="71997"/>
    <lineage>
        <taxon>Archaea</taxon>
        <taxon>Methanobacteriati</taxon>
        <taxon>Methanobacteriota</taxon>
        <taxon>Thermococci</taxon>
        <taxon>Thermococcales</taxon>
        <taxon>Thermococcaceae</taxon>
        <taxon>Thermococcus</taxon>
    </lineage>
</organism>
<sequence>MFRCFWGDLSVYRLSALPLRAFYQEGILAGFQRDSPWPPCFPLFLVLVGLYTNDLTSYENFLLLSGLNTLYGLVGMFLYPKNRRLGLLFLLPILTLLAYALLKVFTLVYSLR</sequence>
<evidence type="ECO:0000313" key="3">
    <source>
        <dbReference type="Proteomes" id="UP000250134"/>
    </source>
</evidence>
<dbReference type="AlphaFoldDB" id="A0A2Z2MAR3"/>
<accession>A0A2Z2MAR3</accession>
<keyword evidence="1" id="KW-1133">Transmembrane helix</keyword>
<keyword evidence="3" id="KW-1185">Reference proteome</keyword>
<feature type="transmembrane region" description="Helical" evidence="1">
    <location>
        <begin position="61"/>
        <end position="79"/>
    </location>
</feature>
<keyword evidence="1" id="KW-0472">Membrane</keyword>
<dbReference type="KEGG" id="tgg:A3K92_09030"/>
<reference evidence="2 3" key="1">
    <citation type="submission" date="2016-03" db="EMBL/GenBank/DDBJ databases">
        <title>Complete genome sequence of Thermococcus gorgonarius.</title>
        <authorList>
            <person name="Oger P.M."/>
        </authorList>
    </citation>
    <scope>NUCLEOTIDE SEQUENCE [LARGE SCALE GENOMIC DNA]</scope>
    <source>
        <strain evidence="2 3">W-12</strain>
    </source>
</reference>
<name>A0A2Z2MAR3_THEGO</name>
<feature type="transmembrane region" description="Helical" evidence="1">
    <location>
        <begin position="86"/>
        <end position="109"/>
    </location>
</feature>